<dbReference type="Proteomes" id="UP001595979">
    <property type="component" value="Unassembled WGS sequence"/>
</dbReference>
<protein>
    <submittedName>
        <fullName evidence="2">Uncharacterized protein</fullName>
    </submittedName>
</protein>
<accession>A0ABW1DL61</accession>
<proteinExistence type="predicted"/>
<gene>
    <name evidence="2" type="ORF">ACFPQ6_13790</name>
</gene>
<evidence type="ECO:0000256" key="1">
    <source>
        <dbReference type="SAM" id="MobiDB-lite"/>
    </source>
</evidence>
<evidence type="ECO:0000313" key="3">
    <source>
        <dbReference type="Proteomes" id="UP001595979"/>
    </source>
</evidence>
<reference evidence="3" key="1">
    <citation type="journal article" date="2019" name="Int. J. Syst. Evol. Microbiol.">
        <title>The Global Catalogue of Microorganisms (GCM) 10K type strain sequencing project: providing services to taxonomists for standard genome sequencing and annotation.</title>
        <authorList>
            <consortium name="The Broad Institute Genomics Platform"/>
            <consortium name="The Broad Institute Genome Sequencing Center for Infectious Disease"/>
            <person name="Wu L."/>
            <person name="Ma J."/>
        </authorList>
    </citation>
    <scope>NUCLEOTIDE SEQUENCE [LARGE SCALE GENOMIC DNA]</scope>
    <source>
        <strain evidence="3">CGMCC 1.15053</strain>
    </source>
</reference>
<organism evidence="2 3">
    <name type="scientific">Deinococcus petrolearius</name>
    <dbReference type="NCBI Taxonomy" id="1751295"/>
    <lineage>
        <taxon>Bacteria</taxon>
        <taxon>Thermotogati</taxon>
        <taxon>Deinococcota</taxon>
        <taxon>Deinococci</taxon>
        <taxon>Deinococcales</taxon>
        <taxon>Deinococcaceae</taxon>
        <taxon>Deinococcus</taxon>
    </lineage>
</organism>
<comment type="caution">
    <text evidence="2">The sequence shown here is derived from an EMBL/GenBank/DDBJ whole genome shotgun (WGS) entry which is preliminary data.</text>
</comment>
<dbReference type="EMBL" id="JBHSOH010000020">
    <property type="protein sequence ID" value="MFC5849380.1"/>
    <property type="molecule type" value="Genomic_DNA"/>
</dbReference>
<evidence type="ECO:0000313" key="2">
    <source>
        <dbReference type="EMBL" id="MFC5849380.1"/>
    </source>
</evidence>
<keyword evidence="3" id="KW-1185">Reference proteome</keyword>
<dbReference type="RefSeq" id="WP_380050487.1">
    <property type="nucleotide sequence ID" value="NZ_JBHSOH010000020.1"/>
</dbReference>
<sequence>MLDGPVDLPIDAVTQLETSEAHAGLQLADVMSGLTTMLCAAIWTRQPLGEELTRTRGLILSEKYGGSGHFHAVAASTERQAPGDYRSYLAHLEQAMKDDPNFPVIPRQGRRPPQAGEAEGKAPTQDQAGPQGDP</sequence>
<name>A0ABW1DL61_9DEIO</name>
<feature type="region of interest" description="Disordered" evidence="1">
    <location>
        <begin position="96"/>
        <end position="134"/>
    </location>
</feature>